<dbReference type="Gene3D" id="1.10.10.10">
    <property type="entry name" value="Winged helix-like DNA-binding domain superfamily/Winged helix DNA-binding domain"/>
    <property type="match status" value="1"/>
</dbReference>
<dbReference type="EMBL" id="VUNR01000003">
    <property type="protein sequence ID" value="MSU07764.1"/>
    <property type="molecule type" value="Genomic_DNA"/>
</dbReference>
<accession>A0A6I2UDM0</accession>
<dbReference type="GO" id="GO:0000156">
    <property type="term" value="F:phosphorelay response regulator activity"/>
    <property type="evidence" value="ECO:0007669"/>
    <property type="project" value="TreeGrafter"/>
</dbReference>
<evidence type="ECO:0000256" key="5">
    <source>
        <dbReference type="ARBA" id="ARBA00023015"/>
    </source>
</evidence>
<gene>
    <name evidence="12" type="ORF">FYJ84_02005</name>
</gene>
<dbReference type="InterPro" id="IPR039420">
    <property type="entry name" value="WalR-like"/>
</dbReference>
<organism evidence="12 13">
    <name type="scientific">Anaerovibrio slackiae</name>
    <dbReference type="NCBI Taxonomy" id="2652309"/>
    <lineage>
        <taxon>Bacteria</taxon>
        <taxon>Bacillati</taxon>
        <taxon>Bacillota</taxon>
        <taxon>Negativicutes</taxon>
        <taxon>Selenomonadales</taxon>
        <taxon>Selenomonadaceae</taxon>
        <taxon>Anaerovibrio</taxon>
    </lineage>
</organism>
<feature type="DNA-binding region" description="OmpR/PhoB-type" evidence="9">
    <location>
        <begin position="136"/>
        <end position="234"/>
    </location>
</feature>
<proteinExistence type="predicted"/>
<dbReference type="InterPro" id="IPR001789">
    <property type="entry name" value="Sig_transdc_resp-reg_receiver"/>
</dbReference>
<dbReference type="AlphaFoldDB" id="A0A6I2UDM0"/>
<dbReference type="InterPro" id="IPR036388">
    <property type="entry name" value="WH-like_DNA-bd_sf"/>
</dbReference>
<comment type="caution">
    <text evidence="12">The sequence shown here is derived from an EMBL/GenBank/DDBJ whole genome shotgun (WGS) entry which is preliminary data.</text>
</comment>
<evidence type="ECO:0000256" key="2">
    <source>
        <dbReference type="ARBA" id="ARBA00022490"/>
    </source>
</evidence>
<dbReference type="CDD" id="cd17620">
    <property type="entry name" value="REC_OmpR_KdpE-like"/>
    <property type="match status" value="1"/>
</dbReference>
<dbReference type="Gene3D" id="3.40.50.2300">
    <property type="match status" value="1"/>
</dbReference>
<dbReference type="Gene3D" id="6.10.250.690">
    <property type="match status" value="1"/>
</dbReference>
<dbReference type="GeneID" id="96777681"/>
<dbReference type="InterPro" id="IPR001867">
    <property type="entry name" value="OmpR/PhoB-type_DNA-bd"/>
</dbReference>
<evidence type="ECO:0000256" key="9">
    <source>
        <dbReference type="PROSITE-ProRule" id="PRU01091"/>
    </source>
</evidence>
<evidence type="ECO:0000259" key="10">
    <source>
        <dbReference type="PROSITE" id="PS50110"/>
    </source>
</evidence>
<evidence type="ECO:0000256" key="1">
    <source>
        <dbReference type="ARBA" id="ARBA00004496"/>
    </source>
</evidence>
<dbReference type="PROSITE" id="PS51755">
    <property type="entry name" value="OMPR_PHOB"/>
    <property type="match status" value="1"/>
</dbReference>
<feature type="domain" description="OmpR/PhoB-type" evidence="11">
    <location>
        <begin position="136"/>
        <end position="234"/>
    </location>
</feature>
<dbReference type="PANTHER" id="PTHR48111:SF50">
    <property type="entry name" value="KDP OPERON TRANSCRIPTIONAL REGULATORY PROTEIN KDPE"/>
    <property type="match status" value="1"/>
</dbReference>
<evidence type="ECO:0000256" key="3">
    <source>
        <dbReference type="ARBA" id="ARBA00022553"/>
    </source>
</evidence>
<protein>
    <submittedName>
        <fullName evidence="12">Response regulator transcription factor</fullName>
    </submittedName>
</protein>
<evidence type="ECO:0000256" key="4">
    <source>
        <dbReference type="ARBA" id="ARBA00023012"/>
    </source>
</evidence>
<dbReference type="PROSITE" id="PS50110">
    <property type="entry name" value="RESPONSE_REGULATORY"/>
    <property type="match status" value="1"/>
</dbReference>
<evidence type="ECO:0000256" key="6">
    <source>
        <dbReference type="ARBA" id="ARBA00023125"/>
    </source>
</evidence>
<dbReference type="CDD" id="cd00383">
    <property type="entry name" value="trans_reg_C"/>
    <property type="match status" value="1"/>
</dbReference>
<evidence type="ECO:0000313" key="12">
    <source>
        <dbReference type="EMBL" id="MSU07764.1"/>
    </source>
</evidence>
<dbReference type="RefSeq" id="WP_154405636.1">
    <property type="nucleotide sequence ID" value="NZ_VUNR01000003.1"/>
</dbReference>
<dbReference type="GO" id="GO:0032993">
    <property type="term" value="C:protein-DNA complex"/>
    <property type="evidence" value="ECO:0007669"/>
    <property type="project" value="TreeGrafter"/>
</dbReference>
<dbReference type="Pfam" id="PF00072">
    <property type="entry name" value="Response_reg"/>
    <property type="match status" value="1"/>
</dbReference>
<keyword evidence="13" id="KW-1185">Reference proteome</keyword>
<comment type="subcellular location">
    <subcellularLocation>
        <location evidence="1">Cytoplasm</location>
    </subcellularLocation>
</comment>
<dbReference type="PANTHER" id="PTHR48111">
    <property type="entry name" value="REGULATOR OF RPOS"/>
    <property type="match status" value="1"/>
</dbReference>
<reference evidence="12 13" key="1">
    <citation type="submission" date="2019-08" db="EMBL/GenBank/DDBJ databases">
        <title>In-depth cultivation of the pig gut microbiome towards novel bacterial diversity and tailored functional studies.</title>
        <authorList>
            <person name="Wylensek D."/>
            <person name="Hitch T.C.A."/>
            <person name="Clavel T."/>
        </authorList>
    </citation>
    <scope>NUCLEOTIDE SEQUENCE [LARGE SCALE GENOMIC DNA]</scope>
    <source>
        <strain evidence="12 13">WCA-693-APC-5D-A</strain>
    </source>
</reference>
<keyword evidence="3 8" id="KW-0597">Phosphoprotein</keyword>
<dbReference type="GO" id="GO:0005829">
    <property type="term" value="C:cytosol"/>
    <property type="evidence" value="ECO:0007669"/>
    <property type="project" value="TreeGrafter"/>
</dbReference>
<keyword evidence="7" id="KW-0804">Transcription</keyword>
<dbReference type="SMART" id="SM00862">
    <property type="entry name" value="Trans_reg_C"/>
    <property type="match status" value="1"/>
</dbReference>
<feature type="domain" description="Response regulatory" evidence="10">
    <location>
        <begin position="5"/>
        <end position="118"/>
    </location>
</feature>
<name>A0A6I2UDM0_9FIRM</name>
<dbReference type="SUPFAM" id="SSF52172">
    <property type="entry name" value="CheY-like"/>
    <property type="match status" value="1"/>
</dbReference>
<keyword evidence="6 9" id="KW-0238">DNA-binding</keyword>
<dbReference type="Pfam" id="PF00486">
    <property type="entry name" value="Trans_reg_C"/>
    <property type="match status" value="1"/>
</dbReference>
<evidence type="ECO:0000313" key="13">
    <source>
        <dbReference type="Proteomes" id="UP000433181"/>
    </source>
</evidence>
<dbReference type="GO" id="GO:0000987">
    <property type="term" value="F:cis-regulatory region sequence-specific DNA binding"/>
    <property type="evidence" value="ECO:0007669"/>
    <property type="project" value="UniProtKB-ARBA"/>
</dbReference>
<sequence length="234" mass="26333">MNKPAILIVEDDKSIRNLITVTLEAEGYPFYVAENAREAILASTSKQPDIVLLDLGLPDMDGVEVIKKIRSWSEMPIIIVSARSDDRDKVEALDAGADDYITKPFSVEELLARVRAVTRRLKALRKAAKAPVEPAERERYVDGELEIDFAAKLVRVKGEEIHLTNMEYKLLAVLARNSGKVLTYKYLLRQVWGSALESDMASLRVFMVSLRKKLAKSSGRQYLQTHVGIGYRLI</sequence>
<dbReference type="GO" id="GO:0042802">
    <property type="term" value="F:identical protein binding"/>
    <property type="evidence" value="ECO:0007669"/>
    <property type="project" value="UniProtKB-ARBA"/>
</dbReference>
<feature type="modified residue" description="4-aspartylphosphate" evidence="8">
    <location>
        <position position="54"/>
    </location>
</feature>
<evidence type="ECO:0000256" key="8">
    <source>
        <dbReference type="PROSITE-ProRule" id="PRU00169"/>
    </source>
</evidence>
<dbReference type="GO" id="GO:0045893">
    <property type="term" value="P:positive regulation of DNA-templated transcription"/>
    <property type="evidence" value="ECO:0007669"/>
    <property type="project" value="UniProtKB-ARBA"/>
</dbReference>
<evidence type="ECO:0000256" key="7">
    <source>
        <dbReference type="ARBA" id="ARBA00023163"/>
    </source>
</evidence>
<dbReference type="FunFam" id="3.40.50.2300:FF:000021">
    <property type="entry name" value="Two-component system response regulator KdpE"/>
    <property type="match status" value="1"/>
</dbReference>
<dbReference type="Proteomes" id="UP000433181">
    <property type="component" value="Unassembled WGS sequence"/>
</dbReference>
<dbReference type="InterPro" id="IPR011006">
    <property type="entry name" value="CheY-like_superfamily"/>
</dbReference>
<evidence type="ECO:0000259" key="11">
    <source>
        <dbReference type="PROSITE" id="PS51755"/>
    </source>
</evidence>
<dbReference type="SMART" id="SM00448">
    <property type="entry name" value="REC"/>
    <property type="match status" value="1"/>
</dbReference>
<keyword evidence="2" id="KW-0963">Cytoplasm</keyword>
<keyword evidence="4" id="KW-0902">Two-component regulatory system</keyword>
<keyword evidence="5" id="KW-0805">Transcription regulation</keyword>